<dbReference type="HOGENOM" id="CLU_045518_1_0_6"/>
<dbReference type="GO" id="GO:0005829">
    <property type="term" value="C:cytosol"/>
    <property type="evidence" value="ECO:0007669"/>
    <property type="project" value="TreeGrafter"/>
</dbReference>
<dbReference type="Proteomes" id="UP000027215">
    <property type="component" value="Chromosome"/>
</dbReference>
<organism evidence="8 9">
    <name type="scientific">Xylella fastidiosa subsp. sandyi Ann-1</name>
    <dbReference type="NCBI Taxonomy" id="155920"/>
    <lineage>
        <taxon>Bacteria</taxon>
        <taxon>Pseudomonadati</taxon>
        <taxon>Pseudomonadota</taxon>
        <taxon>Gammaproteobacteria</taxon>
        <taxon>Lysobacterales</taxon>
        <taxon>Lysobacteraceae</taxon>
        <taxon>Xylella</taxon>
    </lineage>
</organism>
<name>A0A060H7P4_XYLFS</name>
<dbReference type="SUPFAM" id="SSF51735">
    <property type="entry name" value="NAD(P)-binding Rossmann-fold domains"/>
    <property type="match status" value="1"/>
</dbReference>
<dbReference type="GO" id="GO:0009243">
    <property type="term" value="P:O antigen biosynthetic process"/>
    <property type="evidence" value="ECO:0007669"/>
    <property type="project" value="UniProtKB-UniPathway"/>
</dbReference>
<dbReference type="GO" id="GO:0019305">
    <property type="term" value="P:dTDP-rhamnose biosynthetic process"/>
    <property type="evidence" value="ECO:0007669"/>
    <property type="project" value="UniProtKB-UniPathway"/>
</dbReference>
<dbReference type="EMBL" id="CP006696">
    <property type="protein sequence ID" value="AIC09366.1"/>
    <property type="molecule type" value="Genomic_DNA"/>
</dbReference>
<dbReference type="CDD" id="cd05254">
    <property type="entry name" value="dTDP_HR_like_SDR_e"/>
    <property type="match status" value="1"/>
</dbReference>
<dbReference type="KEGG" id="xfs:D934_02070"/>
<dbReference type="RefSeq" id="WP_020851453.1">
    <property type="nucleotide sequence ID" value="NZ_CP006696.1"/>
</dbReference>
<feature type="domain" description="RmlD-like substrate binding" evidence="7">
    <location>
        <begin position="1"/>
        <end position="297"/>
    </location>
</feature>
<dbReference type="UniPathway" id="UPA00124"/>
<protein>
    <recommendedName>
        <fullName evidence="4 6">dTDP-4-dehydrorhamnose reductase</fullName>
        <ecNumber evidence="3 6">1.1.1.133</ecNumber>
    </recommendedName>
</protein>
<evidence type="ECO:0000256" key="4">
    <source>
        <dbReference type="ARBA" id="ARBA00017099"/>
    </source>
</evidence>
<comment type="similarity">
    <text evidence="2 6">Belongs to the dTDP-4-dehydrorhamnose reductase family.</text>
</comment>
<dbReference type="PANTHER" id="PTHR10491">
    <property type="entry name" value="DTDP-4-DEHYDRORHAMNOSE REDUCTASE"/>
    <property type="match status" value="1"/>
</dbReference>
<keyword evidence="6" id="KW-0521">NADP</keyword>
<comment type="function">
    <text evidence="6">Catalyzes the reduction of dTDP-6-deoxy-L-lyxo-4-hexulose to yield dTDP-L-rhamnose.</text>
</comment>
<dbReference type="InterPro" id="IPR005913">
    <property type="entry name" value="dTDP_dehydrorham_reduct"/>
</dbReference>
<evidence type="ECO:0000256" key="2">
    <source>
        <dbReference type="ARBA" id="ARBA00010944"/>
    </source>
</evidence>
<dbReference type="InterPro" id="IPR036291">
    <property type="entry name" value="NAD(P)-bd_dom_sf"/>
</dbReference>
<dbReference type="NCBIfam" id="TIGR01214">
    <property type="entry name" value="rmlD"/>
    <property type="match status" value="1"/>
</dbReference>
<evidence type="ECO:0000256" key="1">
    <source>
        <dbReference type="ARBA" id="ARBA00004781"/>
    </source>
</evidence>
<evidence type="ECO:0000256" key="5">
    <source>
        <dbReference type="ARBA" id="ARBA00048200"/>
    </source>
</evidence>
<comment type="catalytic activity">
    <reaction evidence="5 6">
        <text>dTDP-beta-L-rhamnose + NADP(+) = dTDP-4-dehydro-beta-L-rhamnose + NADPH + H(+)</text>
        <dbReference type="Rhea" id="RHEA:21796"/>
        <dbReference type="ChEBI" id="CHEBI:15378"/>
        <dbReference type="ChEBI" id="CHEBI:57510"/>
        <dbReference type="ChEBI" id="CHEBI:57783"/>
        <dbReference type="ChEBI" id="CHEBI:58349"/>
        <dbReference type="ChEBI" id="CHEBI:62830"/>
        <dbReference type="EC" id="1.1.1.133"/>
    </reaction>
</comment>
<sequence>MTVLVFGAGGQIGQELLRSLSGRVVCAVTRSGRLPNGAGCVQADFGQPETLRALLDAQRPAQVVNAAAYTAVDRAESEPDVVFRINAQAPGVIAHWCAEHGVPLVHYSTDYVFDGQATSPYGVDDPVTPLNIYGASKLAGECAVRAAGGCSLILRTSWVYAAHGHNFLRTMLRLGATSECLRVVADQIGTPTAAGLIADVTAQLLVEQVQSRHAGIWHLTAAGQTSWHGFAEEIFVQAQACGLMMRVPQVQAIGSVVYPTAARRPGYSCLDTTALVEAFGIVLPDWRQGVRGVLDEIVNRSR</sequence>
<evidence type="ECO:0000313" key="8">
    <source>
        <dbReference type="EMBL" id="AIC09366.1"/>
    </source>
</evidence>
<evidence type="ECO:0000256" key="6">
    <source>
        <dbReference type="RuleBase" id="RU364082"/>
    </source>
</evidence>
<dbReference type="GO" id="GO:0008831">
    <property type="term" value="F:dTDP-4-dehydrorhamnose reductase activity"/>
    <property type="evidence" value="ECO:0007669"/>
    <property type="project" value="UniProtKB-EC"/>
</dbReference>
<gene>
    <name evidence="8" type="ORF">D934_02070</name>
</gene>
<dbReference type="UniPathway" id="UPA00281"/>
<proteinExistence type="inferred from homology"/>
<evidence type="ECO:0000256" key="3">
    <source>
        <dbReference type="ARBA" id="ARBA00012929"/>
    </source>
</evidence>
<reference evidence="8 9" key="1">
    <citation type="submission" date="2013-08" db="EMBL/GenBank/DDBJ databases">
        <authorList>
            <person name="Stouthamer R."/>
            <person name="Nunney L."/>
        </authorList>
    </citation>
    <scope>NUCLEOTIDE SEQUENCE [LARGE SCALE GENOMIC DNA]</scope>
    <source>
        <strain evidence="9">ann-1</strain>
    </source>
</reference>
<comment type="cofactor">
    <cofactor evidence="6">
        <name>Mg(2+)</name>
        <dbReference type="ChEBI" id="CHEBI:18420"/>
    </cofactor>
    <text evidence="6">Binds 1 Mg(2+) ion per monomer.</text>
</comment>
<evidence type="ECO:0000313" key="9">
    <source>
        <dbReference type="Proteomes" id="UP000027215"/>
    </source>
</evidence>
<comment type="pathway">
    <text evidence="1 6">Carbohydrate biosynthesis; dTDP-L-rhamnose biosynthesis.</text>
</comment>
<dbReference type="Gene3D" id="3.40.50.720">
    <property type="entry name" value="NAD(P)-binding Rossmann-like Domain"/>
    <property type="match status" value="1"/>
</dbReference>
<keyword evidence="6" id="KW-0560">Oxidoreductase</keyword>
<dbReference type="Gene3D" id="3.90.25.10">
    <property type="entry name" value="UDP-galactose 4-epimerase, domain 1"/>
    <property type="match status" value="1"/>
</dbReference>
<evidence type="ECO:0000259" key="7">
    <source>
        <dbReference type="Pfam" id="PF04321"/>
    </source>
</evidence>
<accession>A0A060H7P4</accession>
<dbReference type="PANTHER" id="PTHR10491:SF4">
    <property type="entry name" value="METHIONINE ADENOSYLTRANSFERASE 2 SUBUNIT BETA"/>
    <property type="match status" value="1"/>
</dbReference>
<dbReference type="EC" id="1.1.1.133" evidence="3 6"/>
<dbReference type="InterPro" id="IPR029903">
    <property type="entry name" value="RmlD-like-bd"/>
</dbReference>
<dbReference type="Pfam" id="PF04321">
    <property type="entry name" value="RmlD_sub_bind"/>
    <property type="match status" value="1"/>
</dbReference>
<dbReference type="AlphaFoldDB" id="A0A060H7P4"/>
<dbReference type="PATRIC" id="fig|155920.8.peg.501"/>